<proteinExistence type="predicted"/>
<feature type="domain" description="Histidine kinase" evidence="5">
    <location>
        <begin position="1"/>
        <end position="74"/>
    </location>
</feature>
<reference evidence="6" key="2">
    <citation type="submission" date="2023-06" db="EMBL/GenBank/DDBJ databases">
        <authorList>
            <person name="Lucena T."/>
            <person name="Sun Q."/>
        </authorList>
    </citation>
    <scope>NUCLEOTIDE SEQUENCE</scope>
    <source>
        <strain evidence="6">CECT 8869</strain>
    </source>
</reference>
<keyword evidence="7" id="KW-1185">Reference proteome</keyword>
<evidence type="ECO:0000256" key="3">
    <source>
        <dbReference type="ARBA" id="ARBA00022679"/>
    </source>
</evidence>
<name>A0ABT8RT05_9FLAO</name>
<comment type="caution">
    <text evidence="6">The sequence shown here is derived from an EMBL/GenBank/DDBJ whole genome shotgun (WGS) entry which is preliminary data.</text>
</comment>
<dbReference type="EC" id="2.7.13.3" evidence="2"/>
<protein>
    <recommendedName>
        <fullName evidence="2">histidine kinase</fullName>
        <ecNumber evidence="2">2.7.13.3</ecNumber>
    </recommendedName>
</protein>
<dbReference type="Gene3D" id="3.30.565.10">
    <property type="entry name" value="Histidine kinase-like ATPase, C-terminal domain"/>
    <property type="match status" value="1"/>
</dbReference>
<evidence type="ECO:0000313" key="7">
    <source>
        <dbReference type="Proteomes" id="UP001168579"/>
    </source>
</evidence>
<evidence type="ECO:0000313" key="6">
    <source>
        <dbReference type="EMBL" id="MDO1513850.1"/>
    </source>
</evidence>
<dbReference type="InterPro" id="IPR004358">
    <property type="entry name" value="Sig_transdc_His_kin-like_C"/>
</dbReference>
<reference evidence="6" key="1">
    <citation type="journal article" date="2014" name="Int. J. Syst. Evol. Microbiol.">
        <title>Complete genome of a new Firmicutes species belonging to the dominant human colonic microbiota ('Ruminococcus bicirculans') reveals two chromosomes and a selective capacity to utilize plant glucans.</title>
        <authorList>
            <consortium name="NISC Comparative Sequencing Program"/>
            <person name="Wegmann U."/>
            <person name="Louis P."/>
            <person name="Goesmann A."/>
            <person name="Henrissat B."/>
            <person name="Duncan S.H."/>
            <person name="Flint H.J."/>
        </authorList>
    </citation>
    <scope>NUCLEOTIDE SEQUENCE</scope>
    <source>
        <strain evidence="6">CECT 8869</strain>
    </source>
</reference>
<accession>A0ABT8RT05</accession>
<dbReference type="EMBL" id="JAUKUC010000001">
    <property type="protein sequence ID" value="MDO1513850.1"/>
    <property type="molecule type" value="Genomic_DNA"/>
</dbReference>
<dbReference type="RefSeq" id="WP_304437455.1">
    <property type="nucleotide sequence ID" value="NZ_JAUKUC010000001.1"/>
</dbReference>
<dbReference type="InterPro" id="IPR036890">
    <property type="entry name" value="HATPase_C_sf"/>
</dbReference>
<comment type="catalytic activity">
    <reaction evidence="1">
        <text>ATP + protein L-histidine = ADP + protein N-phospho-L-histidine.</text>
        <dbReference type="EC" id="2.7.13.3"/>
    </reaction>
</comment>
<keyword evidence="3" id="KW-0808">Transferase</keyword>
<dbReference type="SUPFAM" id="SSF55874">
    <property type="entry name" value="ATPase domain of HSP90 chaperone/DNA topoisomerase II/histidine kinase"/>
    <property type="match status" value="1"/>
</dbReference>
<evidence type="ECO:0000256" key="1">
    <source>
        <dbReference type="ARBA" id="ARBA00000085"/>
    </source>
</evidence>
<gene>
    <name evidence="6" type="ORF">Q2T41_14410</name>
</gene>
<dbReference type="GO" id="GO:0005524">
    <property type="term" value="F:ATP binding"/>
    <property type="evidence" value="ECO:0007669"/>
    <property type="project" value="UniProtKB-KW"/>
</dbReference>
<dbReference type="PRINTS" id="PR00344">
    <property type="entry name" value="BCTRLSENSOR"/>
</dbReference>
<evidence type="ECO:0000259" key="5">
    <source>
        <dbReference type="PROSITE" id="PS50109"/>
    </source>
</evidence>
<dbReference type="PROSITE" id="PS50109">
    <property type="entry name" value="HIS_KIN"/>
    <property type="match status" value="1"/>
</dbReference>
<organism evidence="6 7">
    <name type="scientific">Maribacter confluentis</name>
    <dbReference type="NCBI Taxonomy" id="1656093"/>
    <lineage>
        <taxon>Bacteria</taxon>
        <taxon>Pseudomonadati</taxon>
        <taxon>Bacteroidota</taxon>
        <taxon>Flavobacteriia</taxon>
        <taxon>Flavobacteriales</taxon>
        <taxon>Flavobacteriaceae</taxon>
        <taxon>Maribacter</taxon>
    </lineage>
</organism>
<dbReference type="Pfam" id="PF02518">
    <property type="entry name" value="HATPase_c"/>
    <property type="match status" value="1"/>
</dbReference>
<keyword evidence="6" id="KW-0067">ATP-binding</keyword>
<evidence type="ECO:0000256" key="2">
    <source>
        <dbReference type="ARBA" id="ARBA00012438"/>
    </source>
</evidence>
<dbReference type="InterPro" id="IPR003594">
    <property type="entry name" value="HATPase_dom"/>
</dbReference>
<dbReference type="InterPro" id="IPR005467">
    <property type="entry name" value="His_kinase_dom"/>
</dbReference>
<dbReference type="Proteomes" id="UP001168579">
    <property type="component" value="Unassembled WGS sequence"/>
</dbReference>
<dbReference type="PANTHER" id="PTHR43047:SF72">
    <property type="entry name" value="OSMOSENSING HISTIDINE PROTEIN KINASE SLN1"/>
    <property type="match status" value="1"/>
</dbReference>
<evidence type="ECO:0000256" key="4">
    <source>
        <dbReference type="ARBA" id="ARBA00022777"/>
    </source>
</evidence>
<sequence length="86" mass="9621">MYVKETRIGLSKEAGNKLLKKDETFTTYGTNNEKGTGLGLVLCKEMIENNKGKIWVESTLNEGSCFYFTAPKAISQIANSLIFYMV</sequence>
<keyword evidence="4" id="KW-0418">Kinase</keyword>
<keyword evidence="6" id="KW-0547">Nucleotide-binding</keyword>
<dbReference type="PANTHER" id="PTHR43047">
    <property type="entry name" value="TWO-COMPONENT HISTIDINE PROTEIN KINASE"/>
    <property type="match status" value="1"/>
</dbReference>